<evidence type="ECO:0000313" key="6">
    <source>
        <dbReference type="Proteomes" id="UP000295083"/>
    </source>
</evidence>
<dbReference type="PROSITE" id="PS00122">
    <property type="entry name" value="CARBOXYLESTERASE_B_1"/>
    <property type="match status" value="1"/>
</dbReference>
<dbReference type="PANTHER" id="PTHR43918:SF4">
    <property type="entry name" value="CARBOXYLIC ESTER HYDROLASE"/>
    <property type="match status" value="1"/>
</dbReference>
<feature type="chain" id="PRO_5020708021" evidence="3">
    <location>
        <begin position="16"/>
        <end position="809"/>
    </location>
</feature>
<accession>A0A4R8PXC9</accession>
<feature type="domain" description="Carboxylesterase type B" evidence="4">
    <location>
        <begin position="294"/>
        <end position="776"/>
    </location>
</feature>
<dbReference type="InterPro" id="IPR002018">
    <property type="entry name" value="CarbesteraseB"/>
</dbReference>
<comment type="caution">
    <text evidence="5">The sequence shown here is derived from an EMBL/GenBank/DDBJ whole genome shotgun (WGS) entry which is preliminary data.</text>
</comment>
<feature type="signal peptide" evidence="3">
    <location>
        <begin position="1"/>
        <end position="15"/>
    </location>
</feature>
<dbReference type="SUPFAM" id="SSF53474">
    <property type="entry name" value="alpha/beta-Hydrolases"/>
    <property type="match status" value="2"/>
</dbReference>
<keyword evidence="6" id="KW-1185">Reference proteome</keyword>
<evidence type="ECO:0000256" key="3">
    <source>
        <dbReference type="SAM" id="SignalP"/>
    </source>
</evidence>
<dbReference type="Proteomes" id="UP000295083">
    <property type="component" value="Unassembled WGS sequence"/>
</dbReference>
<gene>
    <name evidence="5" type="primary">LIP1-3</name>
    <name evidence="5" type="ORF">C8035_v003172</name>
</gene>
<dbReference type="Gene3D" id="3.40.50.1820">
    <property type="entry name" value="alpha/beta hydrolase"/>
    <property type="match status" value="2"/>
</dbReference>
<dbReference type="Pfam" id="PF00135">
    <property type="entry name" value="COesterase"/>
    <property type="match status" value="1"/>
</dbReference>
<evidence type="ECO:0000313" key="5">
    <source>
        <dbReference type="EMBL" id="TDZ30198.1"/>
    </source>
</evidence>
<dbReference type="InterPro" id="IPR019826">
    <property type="entry name" value="Carboxylesterase_B_AS"/>
</dbReference>
<organism evidence="5 6">
    <name type="scientific">Colletotrichum spinosum</name>
    <dbReference type="NCBI Taxonomy" id="1347390"/>
    <lineage>
        <taxon>Eukaryota</taxon>
        <taxon>Fungi</taxon>
        <taxon>Dikarya</taxon>
        <taxon>Ascomycota</taxon>
        <taxon>Pezizomycotina</taxon>
        <taxon>Sordariomycetes</taxon>
        <taxon>Hypocreomycetidae</taxon>
        <taxon>Glomerellales</taxon>
        <taxon>Glomerellaceae</taxon>
        <taxon>Colletotrichum</taxon>
        <taxon>Colletotrichum orbiculare species complex</taxon>
    </lineage>
</organism>
<reference evidence="5 6" key="1">
    <citation type="submission" date="2018-11" db="EMBL/GenBank/DDBJ databases">
        <title>Genome sequence and assembly of Colletotrichum spinosum.</title>
        <authorList>
            <person name="Gan P."/>
            <person name="Shirasu K."/>
        </authorList>
    </citation>
    <scope>NUCLEOTIDE SEQUENCE [LARGE SCALE GENOMIC DNA]</scope>
    <source>
        <strain evidence="5 6">CBS 515.97</strain>
    </source>
</reference>
<keyword evidence="3" id="KW-0732">Signal</keyword>
<dbReference type="AlphaFoldDB" id="A0A4R8PXC9"/>
<comment type="similarity">
    <text evidence="1">Belongs to the type-B carboxylesterase/lipase family.</text>
</comment>
<dbReference type="GO" id="GO:0052689">
    <property type="term" value="F:carboxylic ester hydrolase activity"/>
    <property type="evidence" value="ECO:0007669"/>
    <property type="project" value="TreeGrafter"/>
</dbReference>
<evidence type="ECO:0000256" key="1">
    <source>
        <dbReference type="ARBA" id="ARBA00005964"/>
    </source>
</evidence>
<name>A0A4R8PXC9_9PEZI</name>
<evidence type="ECO:0000259" key="4">
    <source>
        <dbReference type="Pfam" id="PF00135"/>
    </source>
</evidence>
<evidence type="ECO:0000256" key="2">
    <source>
        <dbReference type="ARBA" id="ARBA00022801"/>
    </source>
</evidence>
<keyword evidence="2" id="KW-0378">Hydrolase</keyword>
<dbReference type="EMBL" id="QAPG01000141">
    <property type="protein sequence ID" value="TDZ30198.1"/>
    <property type="molecule type" value="Genomic_DNA"/>
</dbReference>
<dbReference type="PANTHER" id="PTHR43918">
    <property type="entry name" value="ACETYLCHOLINESTERASE"/>
    <property type="match status" value="1"/>
</dbReference>
<proteinExistence type="inferred from homology"/>
<protein>
    <submittedName>
        <fullName evidence="5">Lipase 1</fullName>
    </submittedName>
</protein>
<sequence length="809" mass="85790">MKTLAILTLAAAVTATDHGPSYGGTGPYKSYYFEVESLANHSFYQPLESAAGSNLKLPVIVWGNGGFGLTFRGFLGEVASHGALAIATGPAYVDPETYVPPPSDPSVGASGQNPAAMTAAIDWVHANAGKGDWKHVDASRIGVWGQSCGGLEAYTAGLSDPHVSHIGIFNSGQLNETASNTVAGNLTKPVFYTLGGPDDVAYPNGERDYSLLPAGTPAWKGNHALGHSAAFDAPNGGIPAIVGSHILEWILRGNASAKDWFTDSVSSSMRALFHALACVVCLFLETTLGLSLSASVNIANGTVIGTTDEVNGVQKFLGIPFAEPPVGDLRLRQAVPLRKSFGTLEAVKFGPSCFSARNQGNSSEDCLTLNIWRSADADTSNGTLPVLVWLYGGGLTNGFTADPRFEGASITKISKQLEKPIVLVSINYRLGPFGFLNGKEMAELGLLNIGMLDQRLALHWLQENIGAFGGDPKKVTLAGESAGAVSIYSHMMAYGGRDDGLFRGVILESGGAFPLTLPDTASFQSTFDSLLSKTNCSSLVTAGAEEKLACIRTLPVDVFRANVGSSTGQSVDDDFSRTSIQRALPDGKYLKVATIVGTNTDEGTTSAPTGINTTEQLFDPVSKGYFRPQPLPNDTVSTLIKMYSTNPSLGCPYNTGTAQFSSGVLDKMACSIFGDIVQIGPARMIAQTLARDGVPVYRYRFNHLSYNSSSFSKGIGTGVEQEYVFSNVASNNPWNRNMAYQMSAAWISFAHDLDPNTAIADTGLPSWPRYGKEANSMVLNGFGSWIERDTDRSDAVQYIIDNVLSNGAL</sequence>
<dbReference type="InterPro" id="IPR029058">
    <property type="entry name" value="AB_hydrolase_fold"/>
</dbReference>
<dbReference type="InterPro" id="IPR050654">
    <property type="entry name" value="AChE-related_enzymes"/>
</dbReference>